<dbReference type="EMBL" id="JDYK01000023">
    <property type="protein sequence ID" value="EWS79850.1"/>
    <property type="molecule type" value="Genomic_DNA"/>
</dbReference>
<dbReference type="STRING" id="396014.BF93_09235"/>
<dbReference type="InterPro" id="IPR036291">
    <property type="entry name" value="NAD(P)-bd_dom_sf"/>
</dbReference>
<evidence type="ECO:0000256" key="1">
    <source>
        <dbReference type="ARBA" id="ARBA00023002"/>
    </source>
</evidence>
<dbReference type="GO" id="GO:0016491">
    <property type="term" value="F:oxidoreductase activity"/>
    <property type="evidence" value="ECO:0007669"/>
    <property type="project" value="UniProtKB-KW"/>
</dbReference>
<dbReference type="OrthoDB" id="3237043at2"/>
<name>Z9JN43_9MICO</name>
<proteinExistence type="predicted"/>
<dbReference type="AlphaFoldDB" id="Z9JN43"/>
<evidence type="ECO:0000313" key="2">
    <source>
        <dbReference type="EMBL" id="EWS79850.1"/>
    </source>
</evidence>
<dbReference type="PRINTS" id="PR00081">
    <property type="entry name" value="GDHRDH"/>
</dbReference>
<dbReference type="Proteomes" id="UP000023067">
    <property type="component" value="Unassembled WGS sequence"/>
</dbReference>
<dbReference type="SUPFAM" id="SSF51735">
    <property type="entry name" value="NAD(P)-binding Rossmann-fold domains"/>
    <property type="match status" value="1"/>
</dbReference>
<reference evidence="2 3" key="1">
    <citation type="submission" date="2014-02" db="EMBL/GenBank/DDBJ databases">
        <title>Genome sequence of Brachybacterium phenoliresistens strain W13A50.</title>
        <authorList>
            <person name="Wang X."/>
        </authorList>
    </citation>
    <scope>NUCLEOTIDE SEQUENCE [LARGE SCALE GENOMIC DNA]</scope>
    <source>
        <strain evidence="2 3">W13A50</strain>
    </source>
</reference>
<dbReference type="Gene3D" id="3.40.50.720">
    <property type="entry name" value="NAD(P)-binding Rossmann-like Domain"/>
    <property type="match status" value="1"/>
</dbReference>
<comment type="caution">
    <text evidence="2">The sequence shown here is derived from an EMBL/GenBank/DDBJ whole genome shotgun (WGS) entry which is preliminary data.</text>
</comment>
<accession>Z9JN43</accession>
<evidence type="ECO:0000313" key="3">
    <source>
        <dbReference type="Proteomes" id="UP000023067"/>
    </source>
</evidence>
<dbReference type="PANTHER" id="PTHR43157:SF31">
    <property type="entry name" value="PHOSPHATIDYLINOSITOL-GLYCAN BIOSYNTHESIS CLASS F PROTEIN"/>
    <property type="match status" value="1"/>
</dbReference>
<keyword evidence="3" id="KW-1185">Reference proteome</keyword>
<sequence length="280" mass="29825">MTPSRTIVITGASDGIGAAAARLLAGRGDRLILVGRSPAKTAEVARQTGAEHLIADFASLAQVRELAAQLADRVDGTGIDALANNAGGIFGRRDLSEDGLDLTWQVDHLAPFLLTNLLLPQLQARRGAVITTSSMAHRIPRRLDPETAGRTPHRSALEAYGAAKLANVLFTRGLHDRVHGEGVSAAAFHPGVVATGFGASTTGPMRWFYASALGRRTMITAEQGGQNLAWFLTGTPGTTWTSGRYYDQRRPTTKVNPLAEDPDLADRLWRRSAEAVGLDA</sequence>
<organism evidence="2 3">
    <name type="scientific">Brachybacterium phenoliresistens</name>
    <dbReference type="NCBI Taxonomy" id="396014"/>
    <lineage>
        <taxon>Bacteria</taxon>
        <taxon>Bacillati</taxon>
        <taxon>Actinomycetota</taxon>
        <taxon>Actinomycetes</taxon>
        <taxon>Micrococcales</taxon>
        <taxon>Dermabacteraceae</taxon>
        <taxon>Brachybacterium</taxon>
    </lineage>
</organism>
<dbReference type="HOGENOM" id="CLU_010194_44_5_11"/>
<dbReference type="Pfam" id="PF00106">
    <property type="entry name" value="adh_short"/>
    <property type="match status" value="1"/>
</dbReference>
<protein>
    <submittedName>
        <fullName evidence="2">Short-chain dehydrogenase</fullName>
    </submittedName>
</protein>
<keyword evidence="1" id="KW-0560">Oxidoreductase</keyword>
<dbReference type="PANTHER" id="PTHR43157">
    <property type="entry name" value="PHOSPHATIDYLINOSITOL-GLYCAN BIOSYNTHESIS CLASS F PROTEIN-RELATED"/>
    <property type="match status" value="1"/>
</dbReference>
<dbReference type="PATRIC" id="fig|396014.3.peg.3343"/>
<dbReference type="eggNOG" id="COG1028">
    <property type="taxonomic scope" value="Bacteria"/>
</dbReference>
<dbReference type="InterPro" id="IPR002347">
    <property type="entry name" value="SDR_fam"/>
</dbReference>
<dbReference type="RefSeq" id="WP_038374227.1">
    <property type="nucleotide sequence ID" value="NZ_KK070006.1"/>
</dbReference>
<gene>
    <name evidence="2" type="ORF">BF93_09235</name>
</gene>